<keyword evidence="2 5" id="KW-0812">Transmembrane</keyword>
<feature type="transmembrane region" description="Helical" evidence="5">
    <location>
        <begin position="236"/>
        <end position="259"/>
    </location>
</feature>
<evidence type="ECO:0000256" key="5">
    <source>
        <dbReference type="SAM" id="Phobius"/>
    </source>
</evidence>
<keyword evidence="4 5" id="KW-0472">Membrane</keyword>
<dbReference type="Proteomes" id="UP001596109">
    <property type="component" value="Unassembled WGS sequence"/>
</dbReference>
<evidence type="ECO:0000313" key="7">
    <source>
        <dbReference type="Proteomes" id="UP001596109"/>
    </source>
</evidence>
<evidence type="ECO:0000256" key="2">
    <source>
        <dbReference type="ARBA" id="ARBA00022692"/>
    </source>
</evidence>
<protein>
    <submittedName>
        <fullName evidence="6">APC family permease</fullName>
    </submittedName>
</protein>
<feature type="transmembrane region" description="Helical" evidence="5">
    <location>
        <begin position="129"/>
        <end position="152"/>
    </location>
</feature>
<dbReference type="Gene3D" id="1.20.1740.10">
    <property type="entry name" value="Amino acid/polyamine transporter I"/>
    <property type="match status" value="1"/>
</dbReference>
<name>A0ABW0TIQ4_9BACL</name>
<gene>
    <name evidence="6" type="ORF">ACFPRA_10525</name>
</gene>
<feature type="transmembrane region" description="Helical" evidence="5">
    <location>
        <begin position="194"/>
        <end position="216"/>
    </location>
</feature>
<feature type="transmembrane region" description="Helical" evidence="5">
    <location>
        <begin position="15"/>
        <end position="36"/>
    </location>
</feature>
<evidence type="ECO:0000313" key="6">
    <source>
        <dbReference type="EMBL" id="MFC5589324.1"/>
    </source>
</evidence>
<feature type="transmembrane region" description="Helical" evidence="5">
    <location>
        <begin position="159"/>
        <end position="182"/>
    </location>
</feature>
<keyword evidence="7" id="KW-1185">Reference proteome</keyword>
<sequence>MEDQKLLKVLGNRDVLALAFGAMIGWGWVVTAGLWIMEAGSLGAILAFLIGGLLVVFVGLTYAELASALPLAGGELFYGYTAMGRLPSFILTWAIILGYVSVVAFEAVALPTVFDYLFPGYGKGYMYTIAGWDVTATWAGVGIAGSILIAWINYRGMKLTSIVMTILTLLIIVSGVLLITGSSVAGNVGNLQPLFGSGMAGLMIVLIMTPFMFVGFDVIPQAAEEINLPRKRIGQLLVFSVLMAVAWYVLIIFGVSMVMTPSEISGSTLVTADAMAKAFGGSKMMGNILVLGGIGGILSSWVGFYVGGSRAIYALAKAGMLPKSLGELHPKYKTPHRAILLIAVLTTAAPLFGRPALVWLVDAGGLALVVAWLMVALSFIILRKKRPQLRRPFRVRGGTTIGWIALVMSVGMAILYMPGMPSALIWPYEWVIIFVWVLLGAVFYKTSISKYGAANANAHLDAEVERVLQEEDILSEKDIKDRDKVGEMYS</sequence>
<feature type="transmembrane region" description="Helical" evidence="5">
    <location>
        <begin position="358"/>
        <end position="381"/>
    </location>
</feature>
<feature type="transmembrane region" description="Helical" evidence="5">
    <location>
        <begin position="401"/>
        <end position="419"/>
    </location>
</feature>
<organism evidence="6 7">
    <name type="scientific">Sporosarcina soli</name>
    <dbReference type="NCBI Taxonomy" id="334736"/>
    <lineage>
        <taxon>Bacteria</taxon>
        <taxon>Bacillati</taxon>
        <taxon>Bacillota</taxon>
        <taxon>Bacilli</taxon>
        <taxon>Bacillales</taxon>
        <taxon>Caryophanaceae</taxon>
        <taxon>Sporosarcina</taxon>
    </lineage>
</organism>
<feature type="transmembrane region" description="Helical" evidence="5">
    <location>
        <begin position="288"/>
        <end position="313"/>
    </location>
</feature>
<accession>A0ABW0TIQ4</accession>
<dbReference type="InterPro" id="IPR002293">
    <property type="entry name" value="AA/rel_permease1"/>
</dbReference>
<dbReference type="PANTHER" id="PTHR11785:SF512">
    <property type="entry name" value="SOBREMESA, ISOFORM B"/>
    <property type="match status" value="1"/>
</dbReference>
<dbReference type="EMBL" id="JBHSNO010000005">
    <property type="protein sequence ID" value="MFC5589324.1"/>
    <property type="molecule type" value="Genomic_DNA"/>
</dbReference>
<keyword evidence="3 5" id="KW-1133">Transmembrane helix</keyword>
<proteinExistence type="predicted"/>
<evidence type="ECO:0000256" key="4">
    <source>
        <dbReference type="ARBA" id="ARBA00023136"/>
    </source>
</evidence>
<feature type="transmembrane region" description="Helical" evidence="5">
    <location>
        <begin position="425"/>
        <end position="444"/>
    </location>
</feature>
<feature type="transmembrane region" description="Helical" evidence="5">
    <location>
        <begin position="86"/>
        <end position="109"/>
    </location>
</feature>
<feature type="transmembrane region" description="Helical" evidence="5">
    <location>
        <begin position="334"/>
        <end position="352"/>
    </location>
</feature>
<reference evidence="7" key="1">
    <citation type="journal article" date="2019" name="Int. J. Syst. Evol. Microbiol.">
        <title>The Global Catalogue of Microorganisms (GCM) 10K type strain sequencing project: providing services to taxonomists for standard genome sequencing and annotation.</title>
        <authorList>
            <consortium name="The Broad Institute Genomics Platform"/>
            <consortium name="The Broad Institute Genome Sequencing Center for Infectious Disease"/>
            <person name="Wu L."/>
            <person name="Ma J."/>
        </authorList>
    </citation>
    <scope>NUCLEOTIDE SEQUENCE [LARGE SCALE GENOMIC DNA]</scope>
    <source>
        <strain evidence="7">CGMCC 4.1434</strain>
    </source>
</reference>
<dbReference type="InterPro" id="IPR050598">
    <property type="entry name" value="AminoAcid_Transporter"/>
</dbReference>
<dbReference type="PIRSF" id="PIRSF006060">
    <property type="entry name" value="AA_transporter"/>
    <property type="match status" value="1"/>
</dbReference>
<feature type="transmembrane region" description="Helical" evidence="5">
    <location>
        <begin position="42"/>
        <end position="65"/>
    </location>
</feature>
<evidence type="ECO:0000256" key="1">
    <source>
        <dbReference type="ARBA" id="ARBA00004141"/>
    </source>
</evidence>
<evidence type="ECO:0000256" key="3">
    <source>
        <dbReference type="ARBA" id="ARBA00022989"/>
    </source>
</evidence>
<dbReference type="Pfam" id="PF13520">
    <property type="entry name" value="AA_permease_2"/>
    <property type="match status" value="1"/>
</dbReference>
<comment type="caution">
    <text evidence="6">The sequence shown here is derived from an EMBL/GenBank/DDBJ whole genome shotgun (WGS) entry which is preliminary data.</text>
</comment>
<dbReference type="PANTHER" id="PTHR11785">
    <property type="entry name" value="AMINO ACID TRANSPORTER"/>
    <property type="match status" value="1"/>
</dbReference>
<dbReference type="RefSeq" id="WP_381433819.1">
    <property type="nucleotide sequence ID" value="NZ_JBHSNO010000005.1"/>
</dbReference>
<comment type="subcellular location">
    <subcellularLocation>
        <location evidence="1">Membrane</location>
        <topology evidence="1">Multi-pass membrane protein</topology>
    </subcellularLocation>
</comment>